<dbReference type="AlphaFoldDB" id="A0A158P9X8"/>
<dbReference type="InterPro" id="IPR000198">
    <property type="entry name" value="RhoGAP_dom"/>
</dbReference>
<evidence type="ECO:0000259" key="2">
    <source>
        <dbReference type="PROSITE" id="PS50238"/>
    </source>
</evidence>
<reference evidence="3" key="1">
    <citation type="submission" date="2012-09" db="EMBL/GenBank/DDBJ databases">
        <authorList>
            <person name="Martin A.A."/>
        </authorList>
    </citation>
    <scope>NUCLEOTIDE SEQUENCE</scope>
</reference>
<dbReference type="STRING" id="6313.A0A158P9X8"/>
<name>A0A158P9X8_ANGCA</name>
<dbReference type="WBParaSite" id="ACAC_0000875101-mRNA-1">
    <property type="protein sequence ID" value="ACAC_0000875101-mRNA-1"/>
    <property type="gene ID" value="ACAC_0000875101"/>
</dbReference>
<evidence type="ECO:0000256" key="1">
    <source>
        <dbReference type="SAM" id="MobiDB-lite"/>
    </source>
</evidence>
<organism evidence="3 4">
    <name type="scientific">Angiostrongylus cantonensis</name>
    <name type="common">Rat lungworm</name>
    <dbReference type="NCBI Taxonomy" id="6313"/>
    <lineage>
        <taxon>Eukaryota</taxon>
        <taxon>Metazoa</taxon>
        <taxon>Ecdysozoa</taxon>
        <taxon>Nematoda</taxon>
        <taxon>Chromadorea</taxon>
        <taxon>Rhabditida</taxon>
        <taxon>Rhabditina</taxon>
        <taxon>Rhabditomorpha</taxon>
        <taxon>Strongyloidea</taxon>
        <taxon>Metastrongylidae</taxon>
        <taxon>Angiostrongylus</taxon>
    </lineage>
</organism>
<dbReference type="PANTHER" id="PTHR15670:SF4">
    <property type="entry name" value="RHO GTPASE-ACTIVATING PROTEIN 11A"/>
    <property type="match status" value="1"/>
</dbReference>
<dbReference type="Proteomes" id="UP000035642">
    <property type="component" value="Unassembled WGS sequence"/>
</dbReference>
<dbReference type="SMART" id="SM00324">
    <property type="entry name" value="RhoGAP"/>
    <property type="match status" value="1"/>
</dbReference>
<dbReference type="SUPFAM" id="SSF48350">
    <property type="entry name" value="GTPase activation domain, GAP"/>
    <property type="match status" value="1"/>
</dbReference>
<dbReference type="InterPro" id="IPR008936">
    <property type="entry name" value="Rho_GTPase_activation_prot"/>
</dbReference>
<dbReference type="PANTHER" id="PTHR15670">
    <property type="entry name" value="RHO GTPASE ACTIVATING PROTEIN 11A"/>
    <property type="match status" value="1"/>
</dbReference>
<feature type="domain" description="Rho-GAP" evidence="2">
    <location>
        <begin position="20"/>
        <end position="245"/>
    </location>
</feature>
<dbReference type="Pfam" id="PF00620">
    <property type="entry name" value="RhoGAP"/>
    <property type="match status" value="1"/>
</dbReference>
<evidence type="ECO:0000313" key="3">
    <source>
        <dbReference type="Proteomes" id="UP000035642"/>
    </source>
</evidence>
<accession>A0A158P9X8</accession>
<keyword evidence="3" id="KW-1185">Reference proteome</keyword>
<dbReference type="Gene3D" id="1.10.555.10">
    <property type="entry name" value="Rho GTPase activation protein"/>
    <property type="match status" value="1"/>
</dbReference>
<feature type="region of interest" description="Disordered" evidence="1">
    <location>
        <begin position="692"/>
        <end position="743"/>
    </location>
</feature>
<sequence length="743" mass="81575">MGHQTSAVPSCLCEMLVVEQQLDESENKSSVNCILWTLPEPEAMTDFEVCSVTVRTTRVPSMVRSSCGPAGSVHRLGNDIYAGAAAISSSEFTVHDVCSMVKRFFRDLKEPLLSHPLLRKSLMDLAKKSDTKEITRQEFCTVFELGFEAAKKGIDNSLSPALKGTLGYLMRQLHRISNHSTKHQMDAKNLATVFAPTLFRDGVKQKGKRKERRGTQDDLLSSLREDTKLQITAIRLLIEHANWIGLHPNCYITSTHHHRSSSATPSPRPVTVVNVTEPKKEPLLDRKNSMEIDEARSGKSSTERQFSSGLLGLFHGFGGRFTGRRSASKDEKQGNPRRPMVQILLSADRRASSPAVFAPNEPVINGQNSSTFRSSAHRYMLDIADSSKKVDPSACSQVYTSNDALRSSSTRISRNRQAPGPFVGRQIKTKNEARVSHGSAVVGETIVVTTGSLQVDEATVCNISDRAMPPAKAQSSHTSHSSAIMKDVSKIDCLRKMLRQVPQIGMEIHLRERTSGVKHWWVATLGWRKILTTSVFQPVFDLRAAKFGKLFSKYTGVRRVNAEKSVMSLFHKSGPKSAMPLPKTIPLPTPLAKDRGLVLEPCFTLGAGISHGDSDSTLTIDDDMFSASNDIKAAILNAKCDKDIKESFGPCFRPSVAAIERQGIVRDRVNLFRKLENPMPVLLEPISGRASGLSSGSLDTTDEAFVKPSAPPVTRSLNMGIPKRKDSSSLSSHAPLNSPQSPK</sequence>
<dbReference type="GO" id="GO:0007165">
    <property type="term" value="P:signal transduction"/>
    <property type="evidence" value="ECO:0007669"/>
    <property type="project" value="InterPro"/>
</dbReference>
<feature type="compositionally biased region" description="Polar residues" evidence="1">
    <location>
        <begin position="734"/>
        <end position="743"/>
    </location>
</feature>
<reference evidence="4" key="2">
    <citation type="submission" date="2016-04" db="UniProtKB">
        <authorList>
            <consortium name="WormBaseParasite"/>
        </authorList>
    </citation>
    <scope>IDENTIFICATION</scope>
</reference>
<dbReference type="CDD" id="cd00159">
    <property type="entry name" value="RhoGAP"/>
    <property type="match status" value="1"/>
</dbReference>
<protein>
    <submittedName>
        <fullName evidence="4">Rho-GAP domain-containing protein</fullName>
    </submittedName>
</protein>
<dbReference type="PROSITE" id="PS50238">
    <property type="entry name" value="RHOGAP"/>
    <property type="match status" value="1"/>
</dbReference>
<dbReference type="InterPro" id="IPR042869">
    <property type="entry name" value="ARHGAP11A/B"/>
</dbReference>
<proteinExistence type="predicted"/>
<evidence type="ECO:0000313" key="4">
    <source>
        <dbReference type="WBParaSite" id="ACAC_0000875101-mRNA-1"/>
    </source>
</evidence>
<dbReference type="GO" id="GO:0005096">
    <property type="term" value="F:GTPase activator activity"/>
    <property type="evidence" value="ECO:0007669"/>
    <property type="project" value="TreeGrafter"/>
</dbReference>